<reference evidence="8" key="1">
    <citation type="submission" date="2021-02" db="EMBL/GenBank/DDBJ databases">
        <authorList>
            <person name="Nowell W R."/>
        </authorList>
    </citation>
    <scope>NUCLEOTIDE SEQUENCE</scope>
</reference>
<dbReference type="CDD" id="cd02440">
    <property type="entry name" value="AdoMet_MTases"/>
    <property type="match status" value="1"/>
</dbReference>
<keyword evidence="4" id="KW-0949">S-adenosyl-L-methionine</keyword>
<keyword evidence="2" id="KW-0489">Methyltransferase</keyword>
<evidence type="ECO:0000256" key="7">
    <source>
        <dbReference type="ARBA" id="ARBA00023453"/>
    </source>
</evidence>
<organism evidence="8 10">
    <name type="scientific">Didymodactylos carnosus</name>
    <dbReference type="NCBI Taxonomy" id="1234261"/>
    <lineage>
        <taxon>Eukaryota</taxon>
        <taxon>Metazoa</taxon>
        <taxon>Spiralia</taxon>
        <taxon>Gnathifera</taxon>
        <taxon>Rotifera</taxon>
        <taxon>Eurotatoria</taxon>
        <taxon>Bdelloidea</taxon>
        <taxon>Philodinida</taxon>
        <taxon>Philodinidae</taxon>
        <taxon>Didymodactylos</taxon>
    </lineage>
</organism>
<dbReference type="GO" id="GO:0006584">
    <property type="term" value="P:catecholamine metabolic process"/>
    <property type="evidence" value="ECO:0007669"/>
    <property type="project" value="UniProtKB-KW"/>
</dbReference>
<evidence type="ECO:0000313" key="8">
    <source>
        <dbReference type="EMBL" id="CAF1233735.1"/>
    </source>
</evidence>
<evidence type="ECO:0000256" key="2">
    <source>
        <dbReference type="ARBA" id="ARBA00022603"/>
    </source>
</evidence>
<dbReference type="EMBL" id="CAJNOK010015864">
    <property type="protein sequence ID" value="CAF1233735.1"/>
    <property type="molecule type" value="Genomic_DNA"/>
</dbReference>
<dbReference type="AlphaFoldDB" id="A0A8S2ET81"/>
<dbReference type="GO" id="GO:0016206">
    <property type="term" value="F:catechol O-methyltransferase activity"/>
    <property type="evidence" value="ECO:0007669"/>
    <property type="project" value="UniProtKB-EC"/>
</dbReference>
<evidence type="ECO:0000313" key="10">
    <source>
        <dbReference type="Proteomes" id="UP000677228"/>
    </source>
</evidence>
<evidence type="ECO:0000256" key="5">
    <source>
        <dbReference type="ARBA" id="ARBA00022867"/>
    </source>
</evidence>
<protein>
    <recommendedName>
        <fullName evidence="1">catechol O-methyltransferase</fullName>
        <ecNumber evidence="1">2.1.1.6</ecNumber>
    </recommendedName>
</protein>
<keyword evidence="6" id="KW-0128">Catecholamine metabolism</keyword>
<evidence type="ECO:0000256" key="3">
    <source>
        <dbReference type="ARBA" id="ARBA00022679"/>
    </source>
</evidence>
<evidence type="ECO:0000256" key="1">
    <source>
        <dbReference type="ARBA" id="ARBA00012880"/>
    </source>
</evidence>
<keyword evidence="3" id="KW-0808">Transferase</keyword>
<comment type="similarity">
    <text evidence="7">Belongs to the class I-like SAM-binding methyltransferase superfamily. Cation-dependent O-methyltransferase family.</text>
</comment>
<keyword evidence="5" id="KW-0531">Neurotransmitter degradation</keyword>
<dbReference type="InterPro" id="IPR002935">
    <property type="entry name" value="SAM_O-MeTrfase"/>
</dbReference>
<evidence type="ECO:0000256" key="4">
    <source>
        <dbReference type="ARBA" id="ARBA00022691"/>
    </source>
</evidence>
<dbReference type="Proteomes" id="UP000677228">
    <property type="component" value="Unassembled WGS sequence"/>
</dbReference>
<dbReference type="PANTHER" id="PTHR43836:SF2">
    <property type="entry name" value="CATECHOL O-METHYLTRANSFERASE 1-RELATED"/>
    <property type="match status" value="1"/>
</dbReference>
<dbReference type="GO" id="GO:0032259">
    <property type="term" value="P:methylation"/>
    <property type="evidence" value="ECO:0007669"/>
    <property type="project" value="UniProtKB-KW"/>
</dbReference>
<proteinExistence type="inferred from homology"/>
<dbReference type="EC" id="2.1.1.6" evidence="1"/>
<evidence type="ECO:0000313" key="9">
    <source>
        <dbReference type="EMBL" id="CAF4041862.1"/>
    </source>
</evidence>
<name>A0A8S2ET81_9BILA</name>
<dbReference type="InterPro" id="IPR029063">
    <property type="entry name" value="SAM-dependent_MTases_sf"/>
</dbReference>
<dbReference type="SUPFAM" id="SSF53335">
    <property type="entry name" value="S-adenosyl-L-methionine-dependent methyltransferases"/>
    <property type="match status" value="1"/>
</dbReference>
<dbReference type="PANTHER" id="PTHR43836">
    <property type="entry name" value="CATECHOL O-METHYLTRANSFERASE 1-RELATED"/>
    <property type="match status" value="1"/>
</dbReference>
<gene>
    <name evidence="8" type="ORF">OVA965_LOCUS25504</name>
    <name evidence="9" type="ORF">TMI583_LOCUS26237</name>
</gene>
<accession>A0A8S2ET81</accession>
<evidence type="ECO:0000256" key="6">
    <source>
        <dbReference type="ARBA" id="ARBA00022939"/>
    </source>
</evidence>
<comment type="caution">
    <text evidence="8">The sequence shown here is derived from an EMBL/GenBank/DDBJ whole genome shotgun (WGS) entry which is preliminary data.</text>
</comment>
<dbReference type="Gene3D" id="3.40.50.150">
    <property type="entry name" value="Vaccinia Virus protein VP39"/>
    <property type="match status" value="1"/>
</dbReference>
<dbReference type="EMBL" id="CAJOBA010037414">
    <property type="protein sequence ID" value="CAF4041862.1"/>
    <property type="molecule type" value="Genomic_DNA"/>
</dbReference>
<sequence>MMHVGEVKGEILEKQVKNQRPKTVLELGTYYGYSALRIASHLPKDALFITVEISKEAAKIAYEILKQAGISDRVHIVVGSTESVIPQIKDYHSISLSVNSYGKMNISKSNTNFLLNIFQHIPSSHVALSLRLIRLYPVNIVNDSMKREQPILAIVNETTSNDCKADIWPEIMAVSRIPELAEPVLLTNEHERLQLAIEKLQNRHELQPHLQGCQCQANDQCMLNFVFDTHMKAHRLADMLTLVRALEQSEGESLLVFVDPPANGGNWRRRVLYLALLFAQKTWLFTTVSTLGNRPPATPRTIVFAKTRASSAYMDEFNLIYFYDSGILIENRV</sequence>
<dbReference type="Pfam" id="PF01596">
    <property type="entry name" value="Methyltransf_3"/>
    <property type="match status" value="1"/>
</dbReference>
<dbReference type="Proteomes" id="UP000682733">
    <property type="component" value="Unassembled WGS sequence"/>
</dbReference>
<dbReference type="PROSITE" id="PS51682">
    <property type="entry name" value="SAM_OMT_I"/>
    <property type="match status" value="1"/>
</dbReference>